<sequence length="751" mass="85427">MASFQSELHYWTIKYNIAAPDSDIGCHCYHDKGETANGDQLYYSEHQHYIESCDMIWTPRNKRPDKLRDNLKEFEELLATNKCVLTKWKGRHQLQLFLSNACFVTVFVAAHSGDVERIIIDKSLQAKLSADTINDALITDHYLVFAFPTLAKLALVQLTRKPGTGEVSRRPERVDKLSALDPKISYVDLPGPTGRRVERRLSMNTLQDMVIVWWPTASEEVWPWSPMSSEKDRANLVLLSCNGVKLEMLCYIRTECEPISAHFSLNQPHRVYTVEKSSNVDGKPTVDSCIYECSKNKIQRVAVTTIPLKSPIVGQGRNPAEDKLVLSCEDRSLVLYDDHRRVTECTQAMFPAPFLSWHPSGCVFAISNHRGEVQVLDMALGTINIQLLAEEPFFPADLKHHQYFRNAAQLGRLQWTPATAMSSSMDWTGDCYDSVLLVFDKGPLALLRFHLGVFSRGRLGAQELIAEFLKCGQVDQGVNLLNALNWNTAGDTCLTCLNMVFHHLMKQKLNAEREAQLEMCLGSFYAPTRPLSEVTVLEYRDPISRLARRFFHHLLRYQRFEKAFLLAVDIGARDLFMDIHYLALDNGETALAGVARKKAEEIELESVTTDPPNEGFEEGDISEGFREDQVDNMQNGHGAEGDEFQGRRYLSPAQRRMPQHKDRPEEQDTISQATDISEYPYPEEEGGLTAEMYREALLEDPTSWPPENIAEGGSDEEEDDVDKTASTLRSSILDWSERLNFIMFICKYRNF</sequence>
<dbReference type="SUPFAM" id="SSF50978">
    <property type="entry name" value="WD40 repeat-like"/>
    <property type="match status" value="1"/>
</dbReference>
<dbReference type="OrthoDB" id="10013020at2759"/>
<dbReference type="GO" id="GO:0097541">
    <property type="term" value="C:axonemal basal plate"/>
    <property type="evidence" value="ECO:0007669"/>
    <property type="project" value="TreeGrafter"/>
</dbReference>
<dbReference type="PANTHER" id="PTHR13667:SF5">
    <property type="entry name" value="WD REPEAT-CONTAINING AND PLANAR CELL POLARITY EFFECTOR PROTEIN FRITZ HOMOLOG"/>
    <property type="match status" value="1"/>
</dbReference>
<feature type="region of interest" description="Disordered" evidence="13">
    <location>
        <begin position="696"/>
        <end position="723"/>
    </location>
</feature>
<feature type="region of interest" description="Disordered" evidence="13">
    <location>
        <begin position="654"/>
        <end position="683"/>
    </location>
</feature>
<evidence type="ECO:0000256" key="5">
    <source>
        <dbReference type="ARBA" id="ARBA00022490"/>
    </source>
</evidence>
<evidence type="ECO:0000313" key="14">
    <source>
        <dbReference type="Proteomes" id="UP000515135"/>
    </source>
</evidence>
<dbReference type="Proteomes" id="UP000515135">
    <property type="component" value="Unplaced"/>
</dbReference>
<dbReference type="RefSeq" id="XP_019630794.1">
    <property type="nucleotide sequence ID" value="XM_019775235.1"/>
</dbReference>
<dbReference type="GeneID" id="109474826"/>
<keyword evidence="12" id="KW-0966">Cell projection</keyword>
<dbReference type="InterPro" id="IPR024511">
    <property type="entry name" value="Frtz"/>
</dbReference>
<keyword evidence="7" id="KW-0677">Repeat</keyword>
<evidence type="ECO:0000256" key="10">
    <source>
        <dbReference type="ARBA" id="ARBA00023136"/>
    </source>
</evidence>
<evidence type="ECO:0000256" key="3">
    <source>
        <dbReference type="ARBA" id="ARBA00006059"/>
    </source>
</evidence>
<dbReference type="GO" id="GO:0007399">
    <property type="term" value="P:nervous system development"/>
    <property type="evidence" value="ECO:0007669"/>
    <property type="project" value="TreeGrafter"/>
</dbReference>
<evidence type="ECO:0000256" key="11">
    <source>
        <dbReference type="ARBA" id="ARBA00023212"/>
    </source>
</evidence>
<dbReference type="AlphaFoldDB" id="A0A6P4ZA75"/>
<keyword evidence="11" id="KW-0206">Cytoskeleton</keyword>
<evidence type="ECO:0000256" key="4">
    <source>
        <dbReference type="ARBA" id="ARBA00022475"/>
    </source>
</evidence>
<comment type="similarity">
    <text evidence="3">Belongs to the WD repeat fritz family.</text>
</comment>
<evidence type="ECO:0000256" key="9">
    <source>
        <dbReference type="ARBA" id="ARBA00023069"/>
    </source>
</evidence>
<accession>A0A6P4ZA75</accession>
<evidence type="ECO:0000256" key="2">
    <source>
        <dbReference type="ARBA" id="ARBA00004430"/>
    </source>
</evidence>
<keyword evidence="10" id="KW-0472">Membrane</keyword>
<comment type="subcellular location">
    <subcellularLocation>
        <location evidence="1">Cell membrane</location>
    </subcellularLocation>
    <subcellularLocation>
        <location evidence="2">Cytoplasm</location>
        <location evidence="2">Cytoskeleton</location>
        <location evidence="2">Cilium axoneme</location>
    </subcellularLocation>
</comment>
<dbReference type="RefSeq" id="XP_019630795.1">
    <property type="nucleotide sequence ID" value="XM_019775236.1"/>
</dbReference>
<dbReference type="GO" id="GO:0005886">
    <property type="term" value="C:plasma membrane"/>
    <property type="evidence" value="ECO:0007669"/>
    <property type="project" value="UniProtKB-SubCell"/>
</dbReference>
<organism evidence="14 15">
    <name type="scientific">Branchiostoma belcheri</name>
    <name type="common">Amphioxus</name>
    <dbReference type="NCBI Taxonomy" id="7741"/>
    <lineage>
        <taxon>Eukaryota</taxon>
        <taxon>Metazoa</taxon>
        <taxon>Chordata</taxon>
        <taxon>Cephalochordata</taxon>
        <taxon>Leptocardii</taxon>
        <taxon>Amphioxiformes</taxon>
        <taxon>Branchiostomatidae</taxon>
        <taxon>Branchiostoma</taxon>
    </lineage>
</organism>
<dbReference type="GO" id="GO:0045184">
    <property type="term" value="P:establishment of protein localization"/>
    <property type="evidence" value="ECO:0007669"/>
    <property type="project" value="TreeGrafter"/>
</dbReference>
<gene>
    <name evidence="15 16" type="primary">LOC109474826</name>
</gene>
<evidence type="ECO:0000256" key="12">
    <source>
        <dbReference type="ARBA" id="ARBA00023273"/>
    </source>
</evidence>
<dbReference type="PANTHER" id="PTHR13667">
    <property type="entry name" value="HOMOLOC-13"/>
    <property type="match status" value="1"/>
</dbReference>
<dbReference type="GO" id="GO:0044782">
    <property type="term" value="P:cilium organization"/>
    <property type="evidence" value="ECO:0007669"/>
    <property type="project" value="TreeGrafter"/>
</dbReference>
<dbReference type="Pfam" id="PF11768">
    <property type="entry name" value="Frtz"/>
    <property type="match status" value="1"/>
</dbReference>
<dbReference type="InterPro" id="IPR036322">
    <property type="entry name" value="WD40_repeat_dom_sf"/>
</dbReference>
<protein>
    <submittedName>
        <fullName evidence="15 16">WD repeat-containing and planar cell polarity effector protein fritz homolog isoform X1</fullName>
    </submittedName>
</protein>
<evidence type="ECO:0000256" key="7">
    <source>
        <dbReference type="ARBA" id="ARBA00022737"/>
    </source>
</evidence>
<keyword evidence="8" id="KW-0970">Cilium biogenesis/degradation</keyword>
<keyword evidence="5" id="KW-0963">Cytoplasm</keyword>
<keyword evidence="6" id="KW-0853">WD repeat</keyword>
<evidence type="ECO:0000313" key="15">
    <source>
        <dbReference type="RefSeq" id="XP_019630794.1"/>
    </source>
</evidence>
<evidence type="ECO:0000256" key="8">
    <source>
        <dbReference type="ARBA" id="ARBA00022794"/>
    </source>
</evidence>
<evidence type="ECO:0000256" key="13">
    <source>
        <dbReference type="SAM" id="MobiDB-lite"/>
    </source>
</evidence>
<evidence type="ECO:0000256" key="1">
    <source>
        <dbReference type="ARBA" id="ARBA00004236"/>
    </source>
</evidence>
<evidence type="ECO:0000256" key="6">
    <source>
        <dbReference type="ARBA" id="ARBA00022574"/>
    </source>
</evidence>
<reference evidence="15 16" key="1">
    <citation type="submission" date="2025-04" db="UniProtKB">
        <authorList>
            <consortium name="RefSeq"/>
        </authorList>
    </citation>
    <scope>IDENTIFICATION</scope>
    <source>
        <tissue evidence="15 16">Gonad</tissue>
    </source>
</reference>
<name>A0A6P4ZA75_BRABE</name>
<evidence type="ECO:0000313" key="16">
    <source>
        <dbReference type="RefSeq" id="XP_019630795.1"/>
    </source>
</evidence>
<keyword evidence="14" id="KW-1185">Reference proteome</keyword>
<keyword evidence="4" id="KW-1003">Cell membrane</keyword>
<proteinExistence type="inferred from homology"/>
<keyword evidence="9" id="KW-0969">Cilium</keyword>
<dbReference type="KEGG" id="bbel:109474826"/>